<proteinExistence type="predicted"/>
<reference evidence="10" key="1">
    <citation type="submission" date="2014-12" db="EMBL/GenBank/DDBJ databases">
        <title>Insight into the proteome of Arion vulgaris.</title>
        <authorList>
            <person name="Aradska J."/>
            <person name="Bulat T."/>
            <person name="Smidak R."/>
            <person name="Sarate P."/>
            <person name="Gangsoo J."/>
            <person name="Sialana F."/>
            <person name="Bilban M."/>
            <person name="Lubec G."/>
        </authorList>
    </citation>
    <scope>NUCLEOTIDE SEQUENCE</scope>
    <source>
        <tissue evidence="10">Skin</tissue>
    </source>
</reference>
<evidence type="ECO:0000256" key="9">
    <source>
        <dbReference type="SAM" id="MobiDB-lite"/>
    </source>
</evidence>
<sequence>KEKKKSDKRGAKKIDDNVNKSGSDIHELITELVKQTDNLTVEIPLPKESTSEPIYEEPILAKLIVTSFVGEKVKGLYEGIGEAYFIDGHCYKGMFSEGYMHGTGVYLWSDGTMYQGDFLKNQITGNGKYIWKDGSTYAGCVLNGKRHGYGTFESA</sequence>
<dbReference type="AlphaFoldDB" id="A0A0B6YVM3"/>
<evidence type="ECO:0008006" key="11">
    <source>
        <dbReference type="Google" id="ProtNLM"/>
    </source>
</evidence>
<evidence type="ECO:0000256" key="3">
    <source>
        <dbReference type="ARBA" id="ARBA00022490"/>
    </source>
</evidence>
<keyword evidence="8" id="KW-0966">Cell projection</keyword>
<dbReference type="PANTHER" id="PTHR46613:SF1">
    <property type="entry name" value="RADIAL SPOKE HEAD 10 HOMOLOG B-RELATED"/>
    <property type="match status" value="1"/>
</dbReference>
<evidence type="ECO:0000256" key="6">
    <source>
        <dbReference type="ARBA" id="ARBA00023069"/>
    </source>
</evidence>
<organism evidence="10">
    <name type="scientific">Arion vulgaris</name>
    <dbReference type="NCBI Taxonomy" id="1028688"/>
    <lineage>
        <taxon>Eukaryota</taxon>
        <taxon>Metazoa</taxon>
        <taxon>Spiralia</taxon>
        <taxon>Lophotrochozoa</taxon>
        <taxon>Mollusca</taxon>
        <taxon>Gastropoda</taxon>
        <taxon>Heterobranchia</taxon>
        <taxon>Euthyneura</taxon>
        <taxon>Panpulmonata</taxon>
        <taxon>Eupulmonata</taxon>
        <taxon>Stylommatophora</taxon>
        <taxon>Helicina</taxon>
        <taxon>Arionoidea</taxon>
        <taxon>Arionidae</taxon>
        <taxon>Arion</taxon>
    </lineage>
</organism>
<protein>
    <recommendedName>
        <fullName evidence="11">MORN repeat-containing protein 5</fullName>
    </recommendedName>
</protein>
<dbReference type="Gene3D" id="2.20.110.10">
    <property type="entry name" value="Histone H3 K4-specific methyltransferase SET7/9 N-terminal domain"/>
    <property type="match status" value="2"/>
</dbReference>
<evidence type="ECO:0000256" key="5">
    <source>
        <dbReference type="ARBA" id="ARBA00022846"/>
    </source>
</evidence>
<dbReference type="EMBL" id="HACG01013327">
    <property type="protein sequence ID" value="CEK60192.1"/>
    <property type="molecule type" value="Transcribed_RNA"/>
</dbReference>
<evidence type="ECO:0000256" key="1">
    <source>
        <dbReference type="ARBA" id="ARBA00004230"/>
    </source>
</evidence>
<keyword evidence="3" id="KW-0963">Cytoplasm</keyword>
<feature type="non-terminal residue" evidence="10">
    <location>
        <position position="1"/>
    </location>
</feature>
<keyword evidence="7" id="KW-0206">Cytoskeleton</keyword>
<evidence type="ECO:0000256" key="4">
    <source>
        <dbReference type="ARBA" id="ARBA00022737"/>
    </source>
</evidence>
<dbReference type="InterPro" id="IPR003409">
    <property type="entry name" value="MORN"/>
</dbReference>
<dbReference type="GO" id="GO:0031514">
    <property type="term" value="C:motile cilium"/>
    <property type="evidence" value="ECO:0007669"/>
    <property type="project" value="UniProtKB-SubCell"/>
</dbReference>
<dbReference type="PANTHER" id="PTHR46613">
    <property type="entry name" value="RADIAL SPOKE HEAD 10 HOMOLOG B-RELATED"/>
    <property type="match status" value="1"/>
</dbReference>
<accession>A0A0B6YVM3</accession>
<evidence type="ECO:0000313" key="10">
    <source>
        <dbReference type="EMBL" id="CEK60192.1"/>
    </source>
</evidence>
<keyword evidence="6" id="KW-0969">Cilium</keyword>
<gene>
    <name evidence="10" type="primary">ORF38674</name>
</gene>
<dbReference type="SMART" id="SM00698">
    <property type="entry name" value="MORN"/>
    <property type="match status" value="3"/>
</dbReference>
<dbReference type="GO" id="GO:0005930">
    <property type="term" value="C:axoneme"/>
    <property type="evidence" value="ECO:0007669"/>
    <property type="project" value="UniProtKB-SubCell"/>
</dbReference>
<evidence type="ECO:0000256" key="8">
    <source>
        <dbReference type="ARBA" id="ARBA00023273"/>
    </source>
</evidence>
<dbReference type="SUPFAM" id="SSF82185">
    <property type="entry name" value="Histone H3 K4-specific methyltransferase SET7/9 N-terminal domain"/>
    <property type="match status" value="1"/>
</dbReference>
<comment type="subcellular location">
    <subcellularLocation>
        <location evidence="1">Cell projection</location>
        <location evidence="1">Cilium</location>
        <location evidence="1">Flagellum</location>
    </subcellularLocation>
    <subcellularLocation>
        <location evidence="2">Cytoplasm</location>
        <location evidence="2">Cytoskeleton</location>
        <location evidence="2">Cilium axoneme</location>
    </subcellularLocation>
</comment>
<name>A0A0B6YVM3_9EUPU</name>
<evidence type="ECO:0000256" key="7">
    <source>
        <dbReference type="ARBA" id="ARBA00023212"/>
    </source>
</evidence>
<feature type="non-terminal residue" evidence="10">
    <location>
        <position position="155"/>
    </location>
</feature>
<keyword evidence="5" id="KW-0282">Flagellum</keyword>
<feature type="region of interest" description="Disordered" evidence="9">
    <location>
        <begin position="1"/>
        <end position="20"/>
    </location>
</feature>
<keyword evidence="4" id="KW-0677">Repeat</keyword>
<dbReference type="Pfam" id="PF02493">
    <property type="entry name" value="MORN"/>
    <property type="match status" value="4"/>
</dbReference>
<evidence type="ECO:0000256" key="2">
    <source>
        <dbReference type="ARBA" id="ARBA00004430"/>
    </source>
</evidence>